<dbReference type="EMBL" id="AEQN01000026">
    <property type="protein sequence ID" value="EFV00829.1"/>
    <property type="molecule type" value="Genomic_DNA"/>
</dbReference>
<keyword evidence="2" id="KW-1185">Reference proteome</keyword>
<comment type="caution">
    <text evidence="1">The sequence shown here is derived from an EMBL/GenBank/DDBJ whole genome shotgun (WGS) entry which is preliminary data.</text>
</comment>
<evidence type="ECO:0000313" key="2">
    <source>
        <dbReference type="Proteomes" id="UP000004754"/>
    </source>
</evidence>
<dbReference type="AlphaFoldDB" id="E6MJ09"/>
<gene>
    <name evidence="1" type="ORF">HMP0721_1994</name>
</gene>
<reference evidence="1 2" key="1">
    <citation type="submission" date="2010-12" db="EMBL/GenBank/DDBJ databases">
        <authorList>
            <person name="Muzny D."/>
            <person name="Qin X."/>
            <person name="Deng J."/>
            <person name="Jiang H."/>
            <person name="Liu Y."/>
            <person name="Qu J."/>
            <person name="Song X.-Z."/>
            <person name="Zhang L."/>
            <person name="Thornton R."/>
            <person name="Coyle M."/>
            <person name="Francisco L."/>
            <person name="Jackson L."/>
            <person name="Javaid M."/>
            <person name="Korchina V."/>
            <person name="Kovar C."/>
            <person name="Mata R."/>
            <person name="Mathew T."/>
            <person name="Ngo R."/>
            <person name="Nguyen L."/>
            <person name="Nguyen N."/>
            <person name="Okwuonu G."/>
            <person name="Ongeri F."/>
            <person name="Pham C."/>
            <person name="Simmons D."/>
            <person name="Wilczek-Boney K."/>
            <person name="Hale W."/>
            <person name="Jakkamsetti A."/>
            <person name="Pham P."/>
            <person name="Ruth R."/>
            <person name="San Lucas F."/>
            <person name="Warren J."/>
            <person name="Zhang J."/>
            <person name="Zhao Z."/>
            <person name="Zhou C."/>
            <person name="Zhu D."/>
            <person name="Lee S."/>
            <person name="Bess C."/>
            <person name="Blankenburg K."/>
            <person name="Forbes L."/>
            <person name="Fu Q."/>
            <person name="Gubbala S."/>
            <person name="Hirani K."/>
            <person name="Jayaseelan J.C."/>
            <person name="Lara F."/>
            <person name="Munidasa M."/>
            <person name="Palculict T."/>
            <person name="Patil S."/>
            <person name="Pu L.-L."/>
            <person name="Saada N."/>
            <person name="Tang L."/>
            <person name="Weissenberger G."/>
            <person name="Zhu Y."/>
            <person name="Hemphill L."/>
            <person name="Shang Y."/>
            <person name="Youmans B."/>
            <person name="Ayvaz T."/>
            <person name="Ross M."/>
            <person name="Santibanez J."/>
            <person name="Aqrawi P."/>
            <person name="Gross S."/>
            <person name="Joshi V."/>
            <person name="Fowler G."/>
            <person name="Nazareth L."/>
            <person name="Reid J."/>
            <person name="Worley K."/>
            <person name="Petrosino J."/>
            <person name="Highlander S."/>
            <person name="Gibbs R."/>
        </authorList>
    </citation>
    <scope>NUCLEOTIDE SEQUENCE [LARGE SCALE GENOMIC DNA]</scope>
    <source>
        <strain evidence="1 2">ATCC 23263</strain>
    </source>
</reference>
<dbReference type="Proteomes" id="UP000004754">
    <property type="component" value="Unassembled WGS sequence"/>
</dbReference>
<proteinExistence type="predicted"/>
<evidence type="ECO:0000313" key="1">
    <source>
        <dbReference type="EMBL" id="EFV00829.1"/>
    </source>
</evidence>
<protein>
    <submittedName>
        <fullName evidence="1">Uncharacterized protein</fullName>
    </submittedName>
</protein>
<sequence>MVCYVSAQFAGASPAPTAMRSIGADNVAVFTALGYAPKAIAVLTR</sequence>
<name>E6MJ09_9FIRM</name>
<dbReference type="HOGENOM" id="CLU_3204084_0_0_9"/>
<accession>E6MJ09</accession>
<organism evidence="1 2">
    <name type="scientific">Pseudoramibacter alactolyticus ATCC 23263</name>
    <dbReference type="NCBI Taxonomy" id="887929"/>
    <lineage>
        <taxon>Bacteria</taxon>
        <taxon>Bacillati</taxon>
        <taxon>Bacillota</taxon>
        <taxon>Clostridia</taxon>
        <taxon>Eubacteriales</taxon>
        <taxon>Eubacteriaceae</taxon>
        <taxon>Pseudoramibacter</taxon>
    </lineage>
</organism>